<dbReference type="NCBIfam" id="NF005915">
    <property type="entry name" value="PRK07908.1"/>
    <property type="match status" value="1"/>
</dbReference>
<dbReference type="PANTHER" id="PTHR42885">
    <property type="entry name" value="HISTIDINOL-PHOSPHATE AMINOTRANSFERASE-RELATED"/>
    <property type="match status" value="1"/>
</dbReference>
<evidence type="ECO:0000259" key="5">
    <source>
        <dbReference type="Pfam" id="PF00155"/>
    </source>
</evidence>
<dbReference type="EC" id="2.6.1.-" evidence="3"/>
<keyword evidence="7" id="KW-1185">Reference proteome</keyword>
<name>A0ABY4MEM5_9ACTN</name>
<dbReference type="Gene3D" id="3.40.640.10">
    <property type="entry name" value="Type I PLP-dependent aspartate aminotransferase-like (Major domain)"/>
    <property type="match status" value="1"/>
</dbReference>
<evidence type="ECO:0000256" key="3">
    <source>
        <dbReference type="RuleBase" id="RU000481"/>
    </source>
</evidence>
<keyword evidence="6" id="KW-0456">Lyase</keyword>
<comment type="similarity">
    <text evidence="3">Belongs to the class-I pyridoxal-phosphate-dependent aminotransferase family.</text>
</comment>
<dbReference type="InterPro" id="IPR004839">
    <property type="entry name" value="Aminotransferase_I/II_large"/>
</dbReference>
<gene>
    <name evidence="6" type="primary">cobC</name>
    <name evidence="6" type="ORF">K9S39_33625</name>
</gene>
<dbReference type="Proteomes" id="UP000830115">
    <property type="component" value="Chromosome"/>
</dbReference>
<accession>A0ABY4MEM5</accession>
<dbReference type="RefSeq" id="WP_248867061.1">
    <property type="nucleotide sequence ID" value="NZ_CP086322.1"/>
</dbReference>
<evidence type="ECO:0000256" key="2">
    <source>
        <dbReference type="ARBA" id="ARBA00022898"/>
    </source>
</evidence>
<dbReference type="InterPro" id="IPR015422">
    <property type="entry name" value="PyrdxlP-dep_Trfase_small"/>
</dbReference>
<evidence type="ECO:0000313" key="7">
    <source>
        <dbReference type="Proteomes" id="UP000830115"/>
    </source>
</evidence>
<feature type="region of interest" description="Disordered" evidence="4">
    <location>
        <begin position="1"/>
        <end position="44"/>
    </location>
</feature>
<dbReference type="InterPro" id="IPR015424">
    <property type="entry name" value="PyrdxlP-dep_Trfase"/>
</dbReference>
<dbReference type="GO" id="GO:0048472">
    <property type="term" value="F:threonine-phosphate decarboxylase activity"/>
    <property type="evidence" value="ECO:0007669"/>
    <property type="project" value="UniProtKB-EC"/>
</dbReference>
<evidence type="ECO:0000313" key="6">
    <source>
        <dbReference type="EMBL" id="UQA96158.1"/>
    </source>
</evidence>
<comment type="cofactor">
    <cofactor evidence="1 3">
        <name>pyridoxal 5'-phosphate</name>
        <dbReference type="ChEBI" id="CHEBI:597326"/>
    </cofactor>
</comment>
<dbReference type="SUPFAM" id="SSF53383">
    <property type="entry name" value="PLP-dependent transferases"/>
    <property type="match status" value="1"/>
</dbReference>
<dbReference type="PROSITE" id="PS00105">
    <property type="entry name" value="AA_TRANSFER_CLASS_1"/>
    <property type="match status" value="1"/>
</dbReference>
<dbReference type="CDD" id="cd00609">
    <property type="entry name" value="AAT_like"/>
    <property type="match status" value="1"/>
</dbReference>
<proteinExistence type="inferred from homology"/>
<keyword evidence="2" id="KW-0663">Pyridoxal phosphate</keyword>
<evidence type="ECO:0000256" key="4">
    <source>
        <dbReference type="SAM" id="MobiDB-lite"/>
    </source>
</evidence>
<protein>
    <recommendedName>
        <fullName evidence="3">Aminotransferase</fullName>
        <ecNumber evidence="3">2.6.1.-</ecNumber>
    </recommendedName>
</protein>
<keyword evidence="3" id="KW-0032">Aminotransferase</keyword>
<feature type="domain" description="Aminotransferase class I/classII large" evidence="5">
    <location>
        <begin position="44"/>
        <end position="364"/>
    </location>
</feature>
<dbReference type="Pfam" id="PF00155">
    <property type="entry name" value="Aminotran_1_2"/>
    <property type="match status" value="1"/>
</dbReference>
<reference evidence="6" key="1">
    <citation type="submission" date="2021-10" db="EMBL/GenBank/DDBJ databases">
        <title>Streptomyces nigrumlapis sp.nov.,an antimicrobial producing actinobacterium isolated from Black Gobi rocks.</title>
        <authorList>
            <person name="Wen Y."/>
            <person name="Zhang W."/>
            <person name="Liu X.G."/>
        </authorList>
    </citation>
    <scope>NUCLEOTIDE SEQUENCE</scope>
    <source>
        <strain evidence="6">ST13-2-2</strain>
    </source>
</reference>
<evidence type="ECO:0000256" key="1">
    <source>
        <dbReference type="ARBA" id="ARBA00001933"/>
    </source>
</evidence>
<sequence>MPTPAEPARLREPAPSDGTGQPPEPDLRHHGDAEVRGTKGGSTDLTDLAVNVRAHTPPDWLKARIAASLDGLAAYPDGRAARRAVAVRHGLPVERVLLTSGAAEAFVLIARAVPARRPVVVHPQFTEPEAALRDAGHDVTRVLLGERDGFRVDPAAVPEDADLVVVGNPTNPTSVLHPAEALARLARPGRTLVVDEAFMDAVPGERASLAGRTDLPGLVVLRSLTKTWGLAGLRIGYVLAAPGTVAALERAQPLWPVSSPALAAAEACCAPAALAEAAAAAEETAGDRAHLLARLDGFPEVRAVRPAEGPFVLIRLPGAAEVRAGLRARGFAARRGDTFPGLGRDWLRLAVRDRATTDRFVAALADVLAEQGPAT</sequence>
<feature type="compositionally biased region" description="Basic and acidic residues" evidence="4">
    <location>
        <begin position="25"/>
        <end position="37"/>
    </location>
</feature>
<dbReference type="InterPro" id="IPR004838">
    <property type="entry name" value="NHTrfase_class1_PyrdxlP-BS"/>
</dbReference>
<keyword evidence="3" id="KW-0808">Transferase</keyword>
<dbReference type="PANTHER" id="PTHR42885:SF1">
    <property type="entry name" value="THREONINE-PHOSPHATE DECARBOXYLASE"/>
    <property type="match status" value="1"/>
</dbReference>
<dbReference type="Gene3D" id="3.90.1150.10">
    <property type="entry name" value="Aspartate Aminotransferase, domain 1"/>
    <property type="match status" value="1"/>
</dbReference>
<organism evidence="6 7">
    <name type="scientific">Streptomyces halobius</name>
    <dbReference type="NCBI Taxonomy" id="2879846"/>
    <lineage>
        <taxon>Bacteria</taxon>
        <taxon>Bacillati</taxon>
        <taxon>Actinomycetota</taxon>
        <taxon>Actinomycetes</taxon>
        <taxon>Kitasatosporales</taxon>
        <taxon>Streptomycetaceae</taxon>
        <taxon>Streptomyces</taxon>
    </lineage>
</organism>
<dbReference type="EMBL" id="CP086322">
    <property type="protein sequence ID" value="UQA96158.1"/>
    <property type="molecule type" value="Genomic_DNA"/>
</dbReference>
<dbReference type="InterPro" id="IPR015421">
    <property type="entry name" value="PyrdxlP-dep_Trfase_major"/>
</dbReference>